<gene>
    <name evidence="1" type="ORF">KP79_PYT25265</name>
</gene>
<dbReference type="AlphaFoldDB" id="A0A210PNB6"/>
<dbReference type="Proteomes" id="UP000242188">
    <property type="component" value="Unassembled WGS sequence"/>
</dbReference>
<proteinExistence type="predicted"/>
<reference evidence="1 2" key="1">
    <citation type="journal article" date="2017" name="Nat. Ecol. Evol.">
        <title>Scallop genome provides insights into evolution of bilaterian karyotype and development.</title>
        <authorList>
            <person name="Wang S."/>
            <person name="Zhang J."/>
            <person name="Jiao W."/>
            <person name="Li J."/>
            <person name="Xun X."/>
            <person name="Sun Y."/>
            <person name="Guo X."/>
            <person name="Huan P."/>
            <person name="Dong B."/>
            <person name="Zhang L."/>
            <person name="Hu X."/>
            <person name="Sun X."/>
            <person name="Wang J."/>
            <person name="Zhao C."/>
            <person name="Wang Y."/>
            <person name="Wang D."/>
            <person name="Huang X."/>
            <person name="Wang R."/>
            <person name="Lv J."/>
            <person name="Li Y."/>
            <person name="Zhang Z."/>
            <person name="Liu B."/>
            <person name="Lu W."/>
            <person name="Hui Y."/>
            <person name="Liang J."/>
            <person name="Zhou Z."/>
            <person name="Hou R."/>
            <person name="Li X."/>
            <person name="Liu Y."/>
            <person name="Li H."/>
            <person name="Ning X."/>
            <person name="Lin Y."/>
            <person name="Zhao L."/>
            <person name="Xing Q."/>
            <person name="Dou J."/>
            <person name="Li Y."/>
            <person name="Mao J."/>
            <person name="Guo H."/>
            <person name="Dou H."/>
            <person name="Li T."/>
            <person name="Mu C."/>
            <person name="Jiang W."/>
            <person name="Fu Q."/>
            <person name="Fu X."/>
            <person name="Miao Y."/>
            <person name="Liu J."/>
            <person name="Yu Q."/>
            <person name="Li R."/>
            <person name="Liao H."/>
            <person name="Li X."/>
            <person name="Kong Y."/>
            <person name="Jiang Z."/>
            <person name="Chourrout D."/>
            <person name="Li R."/>
            <person name="Bao Z."/>
        </authorList>
    </citation>
    <scope>NUCLEOTIDE SEQUENCE [LARGE SCALE GENOMIC DNA]</scope>
    <source>
        <strain evidence="1 2">PY_sf001</strain>
    </source>
</reference>
<organism evidence="1 2">
    <name type="scientific">Mizuhopecten yessoensis</name>
    <name type="common">Japanese scallop</name>
    <name type="synonym">Patinopecten yessoensis</name>
    <dbReference type="NCBI Taxonomy" id="6573"/>
    <lineage>
        <taxon>Eukaryota</taxon>
        <taxon>Metazoa</taxon>
        <taxon>Spiralia</taxon>
        <taxon>Lophotrochozoa</taxon>
        <taxon>Mollusca</taxon>
        <taxon>Bivalvia</taxon>
        <taxon>Autobranchia</taxon>
        <taxon>Pteriomorphia</taxon>
        <taxon>Pectinida</taxon>
        <taxon>Pectinoidea</taxon>
        <taxon>Pectinidae</taxon>
        <taxon>Mizuhopecten</taxon>
    </lineage>
</organism>
<dbReference type="EMBL" id="NEDP02005575">
    <property type="protein sequence ID" value="OWF37978.1"/>
    <property type="molecule type" value="Genomic_DNA"/>
</dbReference>
<evidence type="ECO:0000313" key="1">
    <source>
        <dbReference type="EMBL" id="OWF37978.1"/>
    </source>
</evidence>
<accession>A0A210PNB6</accession>
<sequence>MDTGYDPDILRKIVANVRMLKPDHKCRGFAKVLLVSGGEGQPNTWRCVVQNPPAMQRGHSSTMFRMPLHRLRSLQWDQGKLTFTDIM</sequence>
<protein>
    <submittedName>
        <fullName evidence="1">Uncharacterized protein</fullName>
    </submittedName>
</protein>
<evidence type="ECO:0000313" key="2">
    <source>
        <dbReference type="Proteomes" id="UP000242188"/>
    </source>
</evidence>
<name>A0A210PNB6_MIZYE</name>
<keyword evidence="2" id="KW-1185">Reference proteome</keyword>
<dbReference type="OrthoDB" id="45365at2759"/>
<comment type="caution">
    <text evidence="1">The sequence shown here is derived from an EMBL/GenBank/DDBJ whole genome shotgun (WGS) entry which is preliminary data.</text>
</comment>